<organism evidence="1 2">
    <name type="scientific">Hydnum rufescens UP504</name>
    <dbReference type="NCBI Taxonomy" id="1448309"/>
    <lineage>
        <taxon>Eukaryota</taxon>
        <taxon>Fungi</taxon>
        <taxon>Dikarya</taxon>
        <taxon>Basidiomycota</taxon>
        <taxon>Agaricomycotina</taxon>
        <taxon>Agaricomycetes</taxon>
        <taxon>Cantharellales</taxon>
        <taxon>Hydnaceae</taxon>
        <taxon>Hydnum</taxon>
    </lineage>
</organism>
<dbReference type="EMBL" id="MU129068">
    <property type="protein sequence ID" value="KAF9507988.1"/>
    <property type="molecule type" value="Genomic_DNA"/>
</dbReference>
<dbReference type="Proteomes" id="UP000886523">
    <property type="component" value="Unassembled WGS sequence"/>
</dbReference>
<dbReference type="OrthoDB" id="3214865at2759"/>
<protein>
    <submittedName>
        <fullName evidence="1">Uncharacterized protein</fullName>
    </submittedName>
</protein>
<dbReference type="AlphaFoldDB" id="A0A9P6ALI2"/>
<name>A0A9P6ALI2_9AGAM</name>
<keyword evidence="2" id="KW-1185">Reference proteome</keyword>
<comment type="caution">
    <text evidence="1">The sequence shown here is derived from an EMBL/GenBank/DDBJ whole genome shotgun (WGS) entry which is preliminary data.</text>
</comment>
<reference evidence="1" key="1">
    <citation type="journal article" date="2020" name="Nat. Commun.">
        <title>Large-scale genome sequencing of mycorrhizal fungi provides insights into the early evolution of symbiotic traits.</title>
        <authorList>
            <person name="Miyauchi S."/>
            <person name="Kiss E."/>
            <person name="Kuo A."/>
            <person name="Drula E."/>
            <person name="Kohler A."/>
            <person name="Sanchez-Garcia M."/>
            <person name="Morin E."/>
            <person name="Andreopoulos B."/>
            <person name="Barry K.W."/>
            <person name="Bonito G."/>
            <person name="Buee M."/>
            <person name="Carver A."/>
            <person name="Chen C."/>
            <person name="Cichocki N."/>
            <person name="Clum A."/>
            <person name="Culley D."/>
            <person name="Crous P.W."/>
            <person name="Fauchery L."/>
            <person name="Girlanda M."/>
            <person name="Hayes R.D."/>
            <person name="Keri Z."/>
            <person name="LaButti K."/>
            <person name="Lipzen A."/>
            <person name="Lombard V."/>
            <person name="Magnuson J."/>
            <person name="Maillard F."/>
            <person name="Murat C."/>
            <person name="Nolan M."/>
            <person name="Ohm R.A."/>
            <person name="Pangilinan J."/>
            <person name="Pereira M.F."/>
            <person name="Perotto S."/>
            <person name="Peter M."/>
            <person name="Pfister S."/>
            <person name="Riley R."/>
            <person name="Sitrit Y."/>
            <person name="Stielow J.B."/>
            <person name="Szollosi G."/>
            <person name="Zifcakova L."/>
            <person name="Stursova M."/>
            <person name="Spatafora J.W."/>
            <person name="Tedersoo L."/>
            <person name="Vaario L.M."/>
            <person name="Yamada A."/>
            <person name="Yan M."/>
            <person name="Wang P."/>
            <person name="Xu J."/>
            <person name="Bruns T."/>
            <person name="Baldrian P."/>
            <person name="Vilgalys R."/>
            <person name="Dunand C."/>
            <person name="Henrissat B."/>
            <person name="Grigoriev I.V."/>
            <person name="Hibbett D."/>
            <person name="Nagy L.G."/>
            <person name="Martin F.M."/>
        </authorList>
    </citation>
    <scope>NUCLEOTIDE SEQUENCE</scope>
    <source>
        <strain evidence="1">UP504</strain>
    </source>
</reference>
<sequence>SARPLPLEVHLQSFGILHFPSLMIAMAKPAYLSIVEFSSSKPVVMFILLRVIVF</sequence>
<gene>
    <name evidence="1" type="ORF">BS47DRAFT_1303371</name>
</gene>
<proteinExistence type="predicted"/>
<feature type="non-terminal residue" evidence="1">
    <location>
        <position position="1"/>
    </location>
</feature>
<evidence type="ECO:0000313" key="1">
    <source>
        <dbReference type="EMBL" id="KAF9507988.1"/>
    </source>
</evidence>
<accession>A0A9P6ALI2</accession>
<evidence type="ECO:0000313" key="2">
    <source>
        <dbReference type="Proteomes" id="UP000886523"/>
    </source>
</evidence>